<comment type="caution">
    <text evidence="2">The sequence shown here is derived from an EMBL/GenBank/DDBJ whole genome shotgun (WGS) entry which is preliminary data.</text>
</comment>
<reference evidence="5 6" key="1">
    <citation type="submission" date="2018-08" db="EMBL/GenBank/DDBJ databases">
        <title>A genome reference for cultivated species of the human gut microbiota.</title>
        <authorList>
            <person name="Zou Y."/>
            <person name="Xue W."/>
            <person name="Luo G."/>
        </authorList>
    </citation>
    <scope>NUCLEOTIDE SEQUENCE [LARGE SCALE GENOMIC DNA]</scope>
    <source>
        <strain evidence="4 7">AM12-54</strain>
        <strain evidence="3 6">AM21-18</strain>
        <strain evidence="2 5">TF01-20-2</strain>
    </source>
</reference>
<evidence type="ECO:0000313" key="5">
    <source>
        <dbReference type="Proteomes" id="UP000260808"/>
    </source>
</evidence>
<dbReference type="InterPro" id="IPR035472">
    <property type="entry name" value="RpiR-like_SIS"/>
</dbReference>
<dbReference type="AlphaFoldDB" id="A0A2N5NP67"/>
<dbReference type="Pfam" id="PF01380">
    <property type="entry name" value="SIS"/>
    <property type="match status" value="1"/>
</dbReference>
<evidence type="ECO:0000259" key="1">
    <source>
        <dbReference type="PROSITE" id="PS51464"/>
    </source>
</evidence>
<proteinExistence type="predicted"/>
<dbReference type="GO" id="GO:0003700">
    <property type="term" value="F:DNA-binding transcription factor activity"/>
    <property type="evidence" value="ECO:0007669"/>
    <property type="project" value="InterPro"/>
</dbReference>
<gene>
    <name evidence="4" type="ORF">DW142_15160</name>
    <name evidence="3" type="ORF">DW243_15405</name>
    <name evidence="2" type="ORF">DXC31_12845</name>
</gene>
<dbReference type="InterPro" id="IPR001347">
    <property type="entry name" value="SIS_dom"/>
</dbReference>
<dbReference type="EMBL" id="QRIS01000033">
    <property type="protein sequence ID" value="RHG80023.1"/>
    <property type="molecule type" value="Genomic_DNA"/>
</dbReference>
<feature type="domain" description="SIS" evidence="1">
    <location>
        <begin position="63"/>
        <end position="202"/>
    </location>
</feature>
<evidence type="ECO:0000313" key="2">
    <source>
        <dbReference type="EMBL" id="RGM21061.1"/>
    </source>
</evidence>
<dbReference type="GO" id="GO:0097367">
    <property type="term" value="F:carbohydrate derivative binding"/>
    <property type="evidence" value="ECO:0007669"/>
    <property type="project" value="InterPro"/>
</dbReference>
<dbReference type="Gene3D" id="3.40.50.10490">
    <property type="entry name" value="Glucose-6-phosphate isomerase like protein, domain 1"/>
    <property type="match status" value="1"/>
</dbReference>
<sequence>MFDQKSLRAASYFRKERCRTGALRVSAQTAGYHGECSGQGGIRNNRHDGRNAQEYCRSDLKETVRLISNARRVHIFCVENSAATAVDLMTKLLYLGIDCQYYTDYYLQRISASSLHQDDTVIAISYSGQSKDVVDTVKIAKKAGAKVVVITNFGQTLLEKWGDVVLKSSQKQLLYGDAIFSRTTQMALIDMLYMGIILSDYEKYTHQLDKSSKVVRDKAYS</sequence>
<name>A0A2N5NP67_MEDGN</name>
<protein>
    <submittedName>
        <fullName evidence="2">SIS domain-containing protein</fullName>
    </submittedName>
</protein>
<dbReference type="GO" id="GO:1901135">
    <property type="term" value="P:carbohydrate derivative metabolic process"/>
    <property type="evidence" value="ECO:0007669"/>
    <property type="project" value="InterPro"/>
</dbReference>
<dbReference type="Proteomes" id="UP000283981">
    <property type="component" value="Unassembled WGS sequence"/>
</dbReference>
<dbReference type="PROSITE" id="PS51464">
    <property type="entry name" value="SIS"/>
    <property type="match status" value="1"/>
</dbReference>
<dbReference type="EMBL" id="QSSX01000035">
    <property type="protein sequence ID" value="RGM21061.1"/>
    <property type="molecule type" value="Genomic_DNA"/>
</dbReference>
<dbReference type="Proteomes" id="UP000283992">
    <property type="component" value="Unassembled WGS sequence"/>
</dbReference>
<dbReference type="GO" id="GO:0003677">
    <property type="term" value="F:DNA binding"/>
    <property type="evidence" value="ECO:0007669"/>
    <property type="project" value="InterPro"/>
</dbReference>
<dbReference type="InterPro" id="IPR046348">
    <property type="entry name" value="SIS_dom_sf"/>
</dbReference>
<dbReference type="CDD" id="cd05013">
    <property type="entry name" value="SIS_RpiR"/>
    <property type="match status" value="1"/>
</dbReference>
<evidence type="ECO:0000313" key="4">
    <source>
        <dbReference type="EMBL" id="RHJ07285.1"/>
    </source>
</evidence>
<organism evidence="2 5">
    <name type="scientific">Mediterraneibacter gnavus</name>
    <name type="common">Ruminococcus gnavus</name>
    <dbReference type="NCBI Taxonomy" id="33038"/>
    <lineage>
        <taxon>Bacteria</taxon>
        <taxon>Bacillati</taxon>
        <taxon>Bacillota</taxon>
        <taxon>Clostridia</taxon>
        <taxon>Lachnospirales</taxon>
        <taxon>Lachnospiraceae</taxon>
        <taxon>Mediterraneibacter</taxon>
    </lineage>
</organism>
<evidence type="ECO:0000313" key="6">
    <source>
        <dbReference type="Proteomes" id="UP000283981"/>
    </source>
</evidence>
<dbReference type="SUPFAM" id="SSF53697">
    <property type="entry name" value="SIS domain"/>
    <property type="match status" value="1"/>
</dbReference>
<dbReference type="EMBL" id="QRLN01000034">
    <property type="protein sequence ID" value="RHJ07285.1"/>
    <property type="molecule type" value="Genomic_DNA"/>
</dbReference>
<dbReference type="PANTHER" id="PTHR30514:SF1">
    <property type="entry name" value="HTH-TYPE TRANSCRIPTIONAL REGULATOR HEXR-RELATED"/>
    <property type="match status" value="1"/>
</dbReference>
<accession>A0A2N5NP67</accession>
<evidence type="ECO:0000313" key="7">
    <source>
        <dbReference type="Proteomes" id="UP000283992"/>
    </source>
</evidence>
<dbReference type="PANTHER" id="PTHR30514">
    <property type="entry name" value="GLUCOKINASE"/>
    <property type="match status" value="1"/>
</dbReference>
<dbReference type="InterPro" id="IPR047640">
    <property type="entry name" value="RpiR-like"/>
</dbReference>
<dbReference type="Proteomes" id="UP000260808">
    <property type="component" value="Unassembled WGS sequence"/>
</dbReference>
<dbReference type="STRING" id="33038.GCA_900067245_01279"/>
<evidence type="ECO:0000313" key="3">
    <source>
        <dbReference type="EMBL" id="RHG80023.1"/>
    </source>
</evidence>